<feature type="non-terminal residue" evidence="1">
    <location>
        <position position="1"/>
    </location>
</feature>
<reference evidence="1" key="1">
    <citation type="submission" date="2014-12" db="EMBL/GenBank/DDBJ databases">
        <title>Insight into the proteome of Arion vulgaris.</title>
        <authorList>
            <person name="Aradska J."/>
            <person name="Bulat T."/>
            <person name="Smidak R."/>
            <person name="Sarate P."/>
            <person name="Gangsoo J."/>
            <person name="Sialana F."/>
            <person name="Bilban M."/>
            <person name="Lubec G."/>
        </authorList>
    </citation>
    <scope>NUCLEOTIDE SEQUENCE</scope>
    <source>
        <tissue evidence="1">Skin</tissue>
    </source>
</reference>
<name>A0A0B6YMM0_9EUPU</name>
<dbReference type="EMBL" id="HACG01010156">
    <property type="protein sequence ID" value="CEK57021.1"/>
    <property type="molecule type" value="Transcribed_RNA"/>
</dbReference>
<sequence>EKIPKAFEGGGVFRPNIVPSYSAAFASLLPASRSGNSLASSLQGAFQPKNLVTPGHMFVSFRDREKAVSTHGLPP</sequence>
<feature type="non-terminal residue" evidence="1">
    <location>
        <position position="75"/>
    </location>
</feature>
<accession>A0A0B6YMM0</accession>
<dbReference type="AlphaFoldDB" id="A0A0B6YMM0"/>
<proteinExistence type="predicted"/>
<protein>
    <submittedName>
        <fullName evidence="1">Uncharacterized protein</fullName>
    </submittedName>
</protein>
<gene>
    <name evidence="1" type="primary">ORF29102</name>
</gene>
<organism evidence="1">
    <name type="scientific">Arion vulgaris</name>
    <dbReference type="NCBI Taxonomy" id="1028688"/>
    <lineage>
        <taxon>Eukaryota</taxon>
        <taxon>Metazoa</taxon>
        <taxon>Spiralia</taxon>
        <taxon>Lophotrochozoa</taxon>
        <taxon>Mollusca</taxon>
        <taxon>Gastropoda</taxon>
        <taxon>Heterobranchia</taxon>
        <taxon>Euthyneura</taxon>
        <taxon>Panpulmonata</taxon>
        <taxon>Eupulmonata</taxon>
        <taxon>Stylommatophora</taxon>
        <taxon>Helicina</taxon>
        <taxon>Arionoidea</taxon>
        <taxon>Arionidae</taxon>
        <taxon>Arion</taxon>
    </lineage>
</organism>
<evidence type="ECO:0000313" key="1">
    <source>
        <dbReference type="EMBL" id="CEK57021.1"/>
    </source>
</evidence>